<dbReference type="STRING" id="940295.EYM_05520"/>
<dbReference type="AlphaFoldDB" id="A0A0U3FQI2"/>
<evidence type="ECO:0000256" key="1">
    <source>
        <dbReference type="SAM" id="Phobius"/>
    </source>
</evidence>
<dbReference type="RefSeq" id="WP_075050018.1">
    <property type="nucleotide sequence ID" value="NZ_CP006867.1"/>
</dbReference>
<proteinExistence type="predicted"/>
<dbReference type="Proteomes" id="UP000060778">
    <property type="component" value="Chromosome"/>
</dbReference>
<evidence type="ECO:0000313" key="2">
    <source>
        <dbReference type="EMBL" id="ALU12591.1"/>
    </source>
</evidence>
<dbReference type="KEGG" id="iis:EYM_05520"/>
<keyword evidence="3" id="KW-1185">Reference proteome</keyword>
<name>A0A0U3FQI2_9CREN</name>
<dbReference type="OrthoDB" id="386458at2157"/>
<reference evidence="2 3" key="1">
    <citation type="submission" date="2013-11" db="EMBL/GenBank/DDBJ databases">
        <title>Comparative genomics of Ignicoccus.</title>
        <authorList>
            <person name="Podar M."/>
        </authorList>
    </citation>
    <scope>NUCLEOTIDE SEQUENCE [LARGE SCALE GENOMIC DNA]</scope>
    <source>
        <strain evidence="2 3">DSM 13165</strain>
    </source>
</reference>
<accession>A0A0U3FQI2</accession>
<keyword evidence="1" id="KW-0472">Membrane</keyword>
<organism evidence="2 3">
    <name type="scientific">Ignicoccus islandicus DSM 13165</name>
    <dbReference type="NCBI Taxonomy" id="940295"/>
    <lineage>
        <taxon>Archaea</taxon>
        <taxon>Thermoproteota</taxon>
        <taxon>Thermoprotei</taxon>
        <taxon>Desulfurococcales</taxon>
        <taxon>Desulfurococcaceae</taxon>
        <taxon>Ignicoccus</taxon>
    </lineage>
</organism>
<sequence>MKRSLTPLLSLLLITTLYAGKVDIRIISSNPIDTSLAWSSIAGTVNDLISKGGVWAEILTKPQPQQFGLSLTSAPNPEAYSGILLVFDQNATTGNPELDNKIATAYVDQVIVPALKAGMRVAIIASPYMNDTDTGDYIGSIVLTRLGFYKLGACEAKKPILVSPKHPIFQGVSQLPGGCCLIPLVKDVIALNESLGRTAYCVAIRVTKWSDEMVIMSWRGILSDISTDPNAQKLFENVLLYLAGKLPSKYPKKEFIYETVTTTLNLTTTVTNTVTETVTRTETLTQTLTYTTTKLIINNVTFTNFITTTVFSTLTTTQLVFQTIVNTVTEKVTSLITSTSTVTETLTITNNVTLTNTLTKTLYKTIVNTVTETITKTVTDYTVTIGAFVIGLVIAIAVAAAVTGRGGGEEKGKSLEW</sequence>
<feature type="transmembrane region" description="Helical" evidence="1">
    <location>
        <begin position="381"/>
        <end position="403"/>
    </location>
</feature>
<evidence type="ECO:0000313" key="3">
    <source>
        <dbReference type="Proteomes" id="UP000060778"/>
    </source>
</evidence>
<dbReference type="GeneID" id="30680487"/>
<gene>
    <name evidence="2" type="ORF">EYM_05520</name>
</gene>
<keyword evidence="1" id="KW-1133">Transmembrane helix</keyword>
<protein>
    <submittedName>
        <fullName evidence="2">Uncharacterized protein</fullName>
    </submittedName>
</protein>
<keyword evidence="1" id="KW-0812">Transmembrane</keyword>
<dbReference type="EMBL" id="CP006867">
    <property type="protein sequence ID" value="ALU12591.1"/>
    <property type="molecule type" value="Genomic_DNA"/>
</dbReference>